<evidence type="ECO:0000313" key="2">
    <source>
        <dbReference type="Proteomes" id="UP000074119"/>
    </source>
</evidence>
<protein>
    <recommendedName>
        <fullName evidence="3">DUF2164 domain-containing protein</fullName>
    </recommendedName>
</protein>
<reference evidence="1 2" key="1">
    <citation type="submission" date="2015-12" db="EMBL/GenBank/DDBJ databases">
        <authorList>
            <person name="Shamseldin A."/>
            <person name="Moawad H."/>
            <person name="Abd El-Rahim W.M."/>
            <person name="Sadowsky M.J."/>
        </authorList>
    </citation>
    <scope>NUCLEOTIDE SEQUENCE [LARGE SCALE GENOMIC DNA]</scope>
    <source>
        <strain evidence="1 2">SM2</strain>
    </source>
</reference>
<gene>
    <name evidence="1" type="ORF">AZF00_00350</name>
</gene>
<evidence type="ECO:0008006" key="3">
    <source>
        <dbReference type="Google" id="ProtNLM"/>
    </source>
</evidence>
<dbReference type="STRING" id="1470434.AZF00_00350"/>
<dbReference type="RefSeq" id="WP_008253244.1">
    <property type="nucleotide sequence ID" value="NZ_CP014544.1"/>
</dbReference>
<accession>A0A127M0T9</accession>
<dbReference type="InterPro" id="IPR018680">
    <property type="entry name" value="DUF2164"/>
</dbReference>
<organism evidence="1 2">
    <name type="scientific">Zhongshania aliphaticivorans</name>
    <dbReference type="NCBI Taxonomy" id="1470434"/>
    <lineage>
        <taxon>Bacteria</taxon>
        <taxon>Pseudomonadati</taxon>
        <taxon>Pseudomonadota</taxon>
        <taxon>Gammaproteobacteria</taxon>
        <taxon>Cellvibrionales</taxon>
        <taxon>Spongiibacteraceae</taxon>
        <taxon>Zhongshania</taxon>
    </lineage>
</organism>
<proteinExistence type="predicted"/>
<dbReference type="Proteomes" id="UP000074119">
    <property type="component" value="Chromosome"/>
</dbReference>
<evidence type="ECO:0000313" key="1">
    <source>
        <dbReference type="EMBL" id="AMO66840.1"/>
    </source>
</evidence>
<sequence>MAMIEFSADEKTLIIDKVQRYFIAELDHDIGKFEAEFLIDFFSEEVGAYFYNRGLNDAKAVLEAKLASISDDLYEIEKPTNFVR</sequence>
<dbReference type="KEGG" id="zal:AZF00_00350"/>
<dbReference type="AlphaFoldDB" id="A0A127M0T9"/>
<name>A0A127M0T9_9GAMM</name>
<dbReference type="EMBL" id="CP014544">
    <property type="protein sequence ID" value="AMO66840.1"/>
    <property type="molecule type" value="Genomic_DNA"/>
</dbReference>
<dbReference type="Pfam" id="PF09932">
    <property type="entry name" value="DUF2164"/>
    <property type="match status" value="1"/>
</dbReference>